<name>A0A9P1JS15_9PROT</name>
<dbReference type="Proteomes" id="UP000007319">
    <property type="component" value="Chromosome"/>
</dbReference>
<dbReference type="KEGG" id="abs:AZOBR_150095"/>
<feature type="region of interest" description="Disordered" evidence="1">
    <location>
        <begin position="1"/>
        <end position="24"/>
    </location>
</feature>
<evidence type="ECO:0000313" key="3">
    <source>
        <dbReference type="Proteomes" id="UP000007319"/>
    </source>
</evidence>
<dbReference type="AlphaFoldDB" id="A0A9P1JS15"/>
<proteinExistence type="predicted"/>
<keyword evidence="3" id="KW-1185">Reference proteome</keyword>
<reference evidence="2 3" key="1">
    <citation type="journal article" date="2011" name="PLoS Genet.">
        <title>Azospirillum genomes reveal transition of bacteria from aquatic to terrestrial environments.</title>
        <authorList>
            <person name="Wisniewski-Dye F."/>
            <person name="Borziak K."/>
            <person name="Khalsa-Moyers G."/>
            <person name="Alexandre G."/>
            <person name="Sukharnikov L.O."/>
            <person name="Wuichet K."/>
            <person name="Hurst G.B."/>
            <person name="McDonald W.H."/>
            <person name="Robertson J.S."/>
            <person name="Barbe V."/>
            <person name="Calteau A."/>
            <person name="Rouy Z."/>
            <person name="Mangenot S."/>
            <person name="Prigent-Combaret C."/>
            <person name="Normand P."/>
            <person name="Boyer M."/>
            <person name="Siguier P."/>
            <person name="Dessaux Y."/>
            <person name="Elmerich C."/>
            <person name="Condemine G."/>
            <person name="Krishnen G."/>
            <person name="Kennedy I."/>
            <person name="Paterson A.H."/>
            <person name="Gonzalez V."/>
            <person name="Mavingui P."/>
            <person name="Zhulin I.B."/>
        </authorList>
    </citation>
    <scope>NUCLEOTIDE SEQUENCE [LARGE SCALE GENOMIC DNA]</scope>
    <source>
        <strain evidence="2 3">Sp245</strain>
    </source>
</reference>
<sequence length="24" mass="2742">MKPAIAKRNETPEHNEFTQSLSGR</sequence>
<organism evidence="2 3">
    <name type="scientific">Azospirillum baldaniorum</name>
    <dbReference type="NCBI Taxonomy" id="1064539"/>
    <lineage>
        <taxon>Bacteria</taxon>
        <taxon>Pseudomonadati</taxon>
        <taxon>Pseudomonadota</taxon>
        <taxon>Alphaproteobacteria</taxon>
        <taxon>Rhodospirillales</taxon>
        <taxon>Azospirillaceae</taxon>
        <taxon>Azospirillum</taxon>
    </lineage>
</organism>
<gene>
    <name evidence="2" type="ORF">AZOBR_150095</name>
</gene>
<evidence type="ECO:0000256" key="1">
    <source>
        <dbReference type="SAM" id="MobiDB-lite"/>
    </source>
</evidence>
<dbReference type="EMBL" id="HE577327">
    <property type="protein sequence ID" value="CCC98677.1"/>
    <property type="molecule type" value="Genomic_DNA"/>
</dbReference>
<accession>A0A9P1JS15</accession>
<protein>
    <submittedName>
        <fullName evidence="2">Uncharacterized protein</fullName>
    </submittedName>
</protein>
<evidence type="ECO:0000313" key="2">
    <source>
        <dbReference type="EMBL" id="CCC98677.1"/>
    </source>
</evidence>
<feature type="compositionally biased region" description="Basic and acidic residues" evidence="1">
    <location>
        <begin position="7"/>
        <end position="16"/>
    </location>
</feature>